<dbReference type="Pfam" id="PF00563">
    <property type="entry name" value="EAL"/>
    <property type="match status" value="1"/>
</dbReference>
<dbReference type="EMBL" id="JAHBOH010000001">
    <property type="protein sequence ID" value="MBT0994730.1"/>
    <property type="molecule type" value="Genomic_DNA"/>
</dbReference>
<feature type="domain" description="EAL" evidence="1">
    <location>
        <begin position="23"/>
        <end position="234"/>
    </location>
</feature>
<protein>
    <submittedName>
        <fullName evidence="2">EAL domain-containing protein</fullName>
    </submittedName>
</protein>
<name>A0ABS5U057_9CELL</name>
<comment type="caution">
    <text evidence="2">The sequence shown here is derived from an EMBL/GenBank/DDBJ whole genome shotgun (WGS) entry which is preliminary data.</text>
</comment>
<dbReference type="InterPro" id="IPR035919">
    <property type="entry name" value="EAL_sf"/>
</dbReference>
<sequence length="242" mass="26083">MSDNLDDAGLRDLAAAVEAAIPASLRSQWEAQVTTSPVLLARQGIFTASGQAVAYELSYRSADGATAVAARWDARQHERATAHVLSATFGRADLEQVAGGRLVFVRCTRAYLVGDLPVPARPDRLVVEVPDSVEIDAAVLAGVRRLRAQGYRIALPAFVSSPGQRRLLPHADYVKIDVRDLDVEGHPVVALARSYGASLVAEYIEHVESLAHARDLGFTLFQGNLLERASVLDRAHAQIVAE</sequence>
<dbReference type="InterPro" id="IPR001633">
    <property type="entry name" value="EAL_dom"/>
</dbReference>
<dbReference type="Gene3D" id="3.20.20.450">
    <property type="entry name" value="EAL domain"/>
    <property type="match status" value="1"/>
</dbReference>
<evidence type="ECO:0000313" key="3">
    <source>
        <dbReference type="Proteomes" id="UP000722125"/>
    </source>
</evidence>
<dbReference type="RefSeq" id="WP_214350143.1">
    <property type="nucleotide sequence ID" value="NZ_JAHBOH010000001.1"/>
</dbReference>
<dbReference type="Proteomes" id="UP000722125">
    <property type="component" value="Unassembled WGS sequence"/>
</dbReference>
<evidence type="ECO:0000259" key="1">
    <source>
        <dbReference type="SMART" id="SM00052"/>
    </source>
</evidence>
<keyword evidence="3" id="KW-1185">Reference proteome</keyword>
<evidence type="ECO:0000313" key="2">
    <source>
        <dbReference type="EMBL" id="MBT0994730.1"/>
    </source>
</evidence>
<proteinExistence type="predicted"/>
<accession>A0ABS5U057</accession>
<gene>
    <name evidence="2" type="ORF">KIN34_10585</name>
</gene>
<reference evidence="2 3" key="1">
    <citation type="submission" date="2021-05" db="EMBL/GenBank/DDBJ databases">
        <title>Description of Cellulomonas sp. DKR-3 sp. nov.</title>
        <authorList>
            <person name="Dahal R.H."/>
            <person name="Chaudhary D.K."/>
        </authorList>
    </citation>
    <scope>NUCLEOTIDE SEQUENCE [LARGE SCALE GENOMIC DNA]</scope>
    <source>
        <strain evidence="2 3">DKR-3</strain>
    </source>
</reference>
<dbReference type="SMART" id="SM00052">
    <property type="entry name" value="EAL"/>
    <property type="match status" value="1"/>
</dbReference>
<organism evidence="2 3">
    <name type="scientific">Cellulomonas fulva</name>
    <dbReference type="NCBI Taxonomy" id="2835530"/>
    <lineage>
        <taxon>Bacteria</taxon>
        <taxon>Bacillati</taxon>
        <taxon>Actinomycetota</taxon>
        <taxon>Actinomycetes</taxon>
        <taxon>Micrococcales</taxon>
        <taxon>Cellulomonadaceae</taxon>
        <taxon>Cellulomonas</taxon>
    </lineage>
</organism>
<dbReference type="SUPFAM" id="SSF141868">
    <property type="entry name" value="EAL domain-like"/>
    <property type="match status" value="1"/>
</dbReference>